<organism evidence="1">
    <name type="scientific">Arundo donax</name>
    <name type="common">Giant reed</name>
    <name type="synonym">Donax arundinaceus</name>
    <dbReference type="NCBI Taxonomy" id="35708"/>
    <lineage>
        <taxon>Eukaryota</taxon>
        <taxon>Viridiplantae</taxon>
        <taxon>Streptophyta</taxon>
        <taxon>Embryophyta</taxon>
        <taxon>Tracheophyta</taxon>
        <taxon>Spermatophyta</taxon>
        <taxon>Magnoliopsida</taxon>
        <taxon>Liliopsida</taxon>
        <taxon>Poales</taxon>
        <taxon>Poaceae</taxon>
        <taxon>PACMAD clade</taxon>
        <taxon>Arundinoideae</taxon>
        <taxon>Arundineae</taxon>
        <taxon>Arundo</taxon>
    </lineage>
</organism>
<accession>A0A0A9CDS9</accession>
<sequence length="43" mass="4761">MMLCLPTTCSMKCCCHPSSAFPYISLHNIVVHTSRHNSATCFS</sequence>
<protein>
    <submittedName>
        <fullName evidence="1">Uncharacterized protein</fullName>
    </submittedName>
</protein>
<name>A0A0A9CDS9_ARUDO</name>
<reference evidence="1" key="1">
    <citation type="submission" date="2014-09" db="EMBL/GenBank/DDBJ databases">
        <authorList>
            <person name="Magalhaes I.L.F."/>
            <person name="Oliveira U."/>
            <person name="Santos F.R."/>
            <person name="Vidigal T.H.D.A."/>
            <person name="Brescovit A.D."/>
            <person name="Santos A.J."/>
        </authorList>
    </citation>
    <scope>NUCLEOTIDE SEQUENCE</scope>
    <source>
        <tissue evidence="1">Shoot tissue taken approximately 20 cm above the soil surface</tissue>
    </source>
</reference>
<dbReference type="EMBL" id="GBRH01224159">
    <property type="protein sequence ID" value="JAD73736.1"/>
    <property type="molecule type" value="Transcribed_RNA"/>
</dbReference>
<evidence type="ECO:0000313" key="1">
    <source>
        <dbReference type="EMBL" id="JAD73736.1"/>
    </source>
</evidence>
<reference evidence="1" key="2">
    <citation type="journal article" date="2015" name="Data Brief">
        <title>Shoot transcriptome of the giant reed, Arundo donax.</title>
        <authorList>
            <person name="Barrero R.A."/>
            <person name="Guerrero F.D."/>
            <person name="Moolhuijzen P."/>
            <person name="Goolsby J.A."/>
            <person name="Tidwell J."/>
            <person name="Bellgard S.E."/>
            <person name="Bellgard M.I."/>
        </authorList>
    </citation>
    <scope>NUCLEOTIDE SEQUENCE</scope>
    <source>
        <tissue evidence="1">Shoot tissue taken approximately 20 cm above the soil surface</tissue>
    </source>
</reference>
<proteinExistence type="predicted"/>
<dbReference type="AlphaFoldDB" id="A0A0A9CDS9"/>